<dbReference type="RefSeq" id="WP_135649258.1">
    <property type="nucleotide sequence ID" value="NZ_RQGF01000025.1"/>
</dbReference>
<dbReference type="EMBL" id="RQGF01000025">
    <property type="protein sequence ID" value="TGL61604.1"/>
    <property type="molecule type" value="Genomic_DNA"/>
</dbReference>
<dbReference type="OrthoDB" id="9797716at2"/>
<keyword evidence="2" id="KW-1185">Reference proteome</keyword>
<evidence type="ECO:0000313" key="2">
    <source>
        <dbReference type="Proteomes" id="UP000297762"/>
    </source>
</evidence>
<dbReference type="AlphaFoldDB" id="A0A4R9KA14"/>
<comment type="caution">
    <text evidence="1">The sequence shown here is derived from an EMBL/GenBank/DDBJ whole genome shotgun (WGS) entry which is preliminary data.</text>
</comment>
<gene>
    <name evidence="1" type="ORF">EHQ64_09555</name>
</gene>
<evidence type="ECO:0000313" key="1">
    <source>
        <dbReference type="EMBL" id="TGL61604.1"/>
    </source>
</evidence>
<proteinExistence type="predicted"/>
<protein>
    <submittedName>
        <fullName evidence="1">ArsR family transcriptional regulator</fullName>
    </submittedName>
</protein>
<accession>A0A4R9KA14</accession>
<reference evidence="1" key="1">
    <citation type="journal article" date="2019" name="PLoS Negl. Trop. Dis.">
        <title>Revisiting the worldwide diversity of Leptospira species in the environment.</title>
        <authorList>
            <person name="Vincent A.T."/>
            <person name="Schiettekatte O."/>
            <person name="Bourhy P."/>
            <person name="Veyrier F.J."/>
            <person name="Picardeau M."/>
        </authorList>
    </citation>
    <scope>NUCLEOTIDE SEQUENCE [LARGE SCALE GENOMIC DNA]</scope>
    <source>
        <strain evidence="1">201702455</strain>
    </source>
</reference>
<name>A0A4R9KA14_9LEPT</name>
<dbReference type="Proteomes" id="UP000297762">
    <property type="component" value="Unassembled WGS sequence"/>
</dbReference>
<organism evidence="1 2">
    <name type="scientific">Leptospira sarikeiensis</name>
    <dbReference type="NCBI Taxonomy" id="2484943"/>
    <lineage>
        <taxon>Bacteria</taxon>
        <taxon>Pseudomonadati</taxon>
        <taxon>Spirochaetota</taxon>
        <taxon>Spirochaetia</taxon>
        <taxon>Leptospirales</taxon>
        <taxon>Leptospiraceae</taxon>
        <taxon>Leptospira</taxon>
    </lineage>
</organism>
<sequence>MSKPNLFKPAKLCYGHIGGKLGSLLVTSFLEKGWIAKDDPDDKHLYITSKGEKEFQKLGIDISQIGSEKA</sequence>